<accession>A0A9Q0MEQ9</accession>
<dbReference type="CDD" id="cd00037">
    <property type="entry name" value="CLECT"/>
    <property type="match status" value="1"/>
</dbReference>
<feature type="domain" description="C-type lectin" evidence="5">
    <location>
        <begin position="44"/>
        <end position="167"/>
    </location>
</feature>
<feature type="signal peptide" evidence="4">
    <location>
        <begin position="1"/>
        <end position="18"/>
    </location>
</feature>
<reference evidence="6" key="1">
    <citation type="submission" date="2022-12" db="EMBL/GenBank/DDBJ databases">
        <title>Genome assemblies of Blomia tropicalis.</title>
        <authorList>
            <person name="Cui Y."/>
        </authorList>
    </citation>
    <scope>NUCLEOTIDE SEQUENCE</scope>
    <source>
        <tissue evidence="6">Adult mites</tissue>
    </source>
</reference>
<dbReference type="AlphaFoldDB" id="A0A9Q0MEQ9"/>
<feature type="region of interest" description="Disordered" evidence="3">
    <location>
        <begin position="227"/>
        <end position="276"/>
    </location>
</feature>
<dbReference type="OMA" id="HNAITIC"/>
<dbReference type="Proteomes" id="UP001142055">
    <property type="component" value="Chromosome 1"/>
</dbReference>
<dbReference type="Gene3D" id="3.10.100.10">
    <property type="entry name" value="Mannose-Binding Protein A, subunit A"/>
    <property type="match status" value="1"/>
</dbReference>
<name>A0A9Q0MEQ9_BLOTA</name>
<dbReference type="EMBL" id="JAPWDV010000001">
    <property type="protein sequence ID" value="KAJ6224272.1"/>
    <property type="molecule type" value="Genomic_DNA"/>
</dbReference>
<comment type="caution">
    <text evidence="6">The sequence shown here is derived from an EMBL/GenBank/DDBJ whole genome shotgun (WGS) entry which is preliminary data.</text>
</comment>
<gene>
    <name evidence="6" type="ORF">RDWZM_002817</name>
</gene>
<dbReference type="Pfam" id="PF00059">
    <property type="entry name" value="Lectin_C"/>
    <property type="match status" value="1"/>
</dbReference>
<keyword evidence="7" id="KW-1185">Reference proteome</keyword>
<sequence>MLIHLILMTVALDQVSNADPIIDLVSVTEQTDDVGCDDEEWYRFGDKCFKYHNDLVGANFHNAITICLHTYHAQVATIHSDEEAQFINSLLFKVHKSKFSAWIGLMRINNSSFIWMDRSPLNYTNWAPNEPNNWNSKNYCVVISSETDHRGKWYDVSCTSTYVVICEKSVYSKKNPTIFGEINEKVSNLQLNVVRLEENMNVLQRDVSMVVANALQMERNVSILQTNMNQKSSQQSKDSTNHSSRSQYSASFTATEESNMATTTDVDGLTQPITSI</sequence>
<evidence type="ECO:0000256" key="4">
    <source>
        <dbReference type="SAM" id="SignalP"/>
    </source>
</evidence>
<dbReference type="InterPro" id="IPR001304">
    <property type="entry name" value="C-type_lectin-like"/>
</dbReference>
<keyword evidence="1" id="KW-1015">Disulfide bond</keyword>
<evidence type="ECO:0000256" key="2">
    <source>
        <dbReference type="SAM" id="Coils"/>
    </source>
</evidence>
<dbReference type="PROSITE" id="PS00615">
    <property type="entry name" value="C_TYPE_LECTIN_1"/>
    <property type="match status" value="1"/>
</dbReference>
<organism evidence="6 7">
    <name type="scientific">Blomia tropicalis</name>
    <name type="common">Mite</name>
    <dbReference type="NCBI Taxonomy" id="40697"/>
    <lineage>
        <taxon>Eukaryota</taxon>
        <taxon>Metazoa</taxon>
        <taxon>Ecdysozoa</taxon>
        <taxon>Arthropoda</taxon>
        <taxon>Chelicerata</taxon>
        <taxon>Arachnida</taxon>
        <taxon>Acari</taxon>
        <taxon>Acariformes</taxon>
        <taxon>Sarcoptiformes</taxon>
        <taxon>Astigmata</taxon>
        <taxon>Glycyphagoidea</taxon>
        <taxon>Echimyopodidae</taxon>
        <taxon>Blomia</taxon>
    </lineage>
</organism>
<dbReference type="InterPro" id="IPR016186">
    <property type="entry name" value="C-type_lectin-like/link_sf"/>
</dbReference>
<evidence type="ECO:0000256" key="1">
    <source>
        <dbReference type="ARBA" id="ARBA00023157"/>
    </source>
</evidence>
<dbReference type="SMART" id="SM00034">
    <property type="entry name" value="CLECT"/>
    <property type="match status" value="1"/>
</dbReference>
<keyword evidence="4" id="KW-0732">Signal</keyword>
<proteinExistence type="predicted"/>
<evidence type="ECO:0000256" key="3">
    <source>
        <dbReference type="SAM" id="MobiDB-lite"/>
    </source>
</evidence>
<dbReference type="PROSITE" id="PS50041">
    <property type="entry name" value="C_TYPE_LECTIN_2"/>
    <property type="match status" value="1"/>
</dbReference>
<protein>
    <recommendedName>
        <fullName evidence="5">C-type lectin domain-containing protein</fullName>
    </recommendedName>
</protein>
<dbReference type="InterPro" id="IPR016187">
    <property type="entry name" value="CTDL_fold"/>
</dbReference>
<evidence type="ECO:0000313" key="7">
    <source>
        <dbReference type="Proteomes" id="UP001142055"/>
    </source>
</evidence>
<evidence type="ECO:0000259" key="5">
    <source>
        <dbReference type="PROSITE" id="PS50041"/>
    </source>
</evidence>
<dbReference type="InterPro" id="IPR050111">
    <property type="entry name" value="C-type_lectin/snaclec_domain"/>
</dbReference>
<feature type="chain" id="PRO_5040407708" description="C-type lectin domain-containing protein" evidence="4">
    <location>
        <begin position="19"/>
        <end position="276"/>
    </location>
</feature>
<dbReference type="SUPFAM" id="SSF56436">
    <property type="entry name" value="C-type lectin-like"/>
    <property type="match status" value="1"/>
</dbReference>
<dbReference type="InterPro" id="IPR018378">
    <property type="entry name" value="C-type_lectin_CS"/>
</dbReference>
<dbReference type="PANTHER" id="PTHR22803">
    <property type="entry name" value="MANNOSE, PHOSPHOLIPASE, LECTIN RECEPTOR RELATED"/>
    <property type="match status" value="1"/>
</dbReference>
<feature type="coiled-coil region" evidence="2">
    <location>
        <begin position="179"/>
        <end position="206"/>
    </location>
</feature>
<evidence type="ECO:0000313" key="6">
    <source>
        <dbReference type="EMBL" id="KAJ6224272.1"/>
    </source>
</evidence>
<keyword evidence="2" id="KW-0175">Coiled coil</keyword>